<evidence type="ECO:0000313" key="3">
    <source>
        <dbReference type="Proteomes" id="UP000515317"/>
    </source>
</evidence>
<keyword evidence="3" id="KW-1185">Reference proteome</keyword>
<evidence type="ECO:0000313" key="2">
    <source>
        <dbReference type="EMBL" id="BCJ89768.1"/>
    </source>
</evidence>
<name>A0A6S6QTI6_9HYPH</name>
<dbReference type="Proteomes" id="UP000515317">
    <property type="component" value="Chromosome"/>
</dbReference>
<proteinExistence type="predicted"/>
<sequence length="197" mass="20939">MHLKPVLSAFAVLLFVSAATAEPMHFRVSEIGCPKACTKVLLGEGEIAFTTAGAFRSVRRKTGALPVLLHSRGGDLPGGLNLGLAFRKTRSSVAVAPGGDCFSACAFALFGGTERKVHRGGQLGVHQVIFAEDGSDPQGRPTFSEKHSAAIIGHLIRYARQMGVSPDVVEIALATPYDENTIFSSRELKRYGIVTSD</sequence>
<dbReference type="SUPFAM" id="SSF52096">
    <property type="entry name" value="ClpP/crotonase"/>
    <property type="match status" value="1"/>
</dbReference>
<evidence type="ECO:0000256" key="1">
    <source>
        <dbReference type="SAM" id="SignalP"/>
    </source>
</evidence>
<accession>A0A6S6QTI6</accession>
<gene>
    <name evidence="2" type="ORF">IZ6_05030</name>
</gene>
<dbReference type="AlphaFoldDB" id="A0A6S6QTI6"/>
<evidence type="ECO:0008006" key="4">
    <source>
        <dbReference type="Google" id="ProtNLM"/>
    </source>
</evidence>
<organism evidence="2 3">
    <name type="scientific">Terrihabitans soli</name>
    <dbReference type="NCBI Taxonomy" id="708113"/>
    <lineage>
        <taxon>Bacteria</taxon>
        <taxon>Pseudomonadati</taxon>
        <taxon>Pseudomonadota</taxon>
        <taxon>Alphaproteobacteria</taxon>
        <taxon>Hyphomicrobiales</taxon>
        <taxon>Terrihabitans</taxon>
    </lineage>
</organism>
<dbReference type="KEGG" id="tso:IZ6_05030"/>
<dbReference type="InterPro" id="IPR029045">
    <property type="entry name" value="ClpP/crotonase-like_dom_sf"/>
</dbReference>
<keyword evidence="1" id="KW-0732">Signal</keyword>
<dbReference type="EMBL" id="AP023361">
    <property type="protein sequence ID" value="BCJ89768.1"/>
    <property type="molecule type" value="Genomic_DNA"/>
</dbReference>
<feature type="chain" id="PRO_5027952465" description="Periplasmic protein-like protein" evidence="1">
    <location>
        <begin position="22"/>
        <end position="197"/>
    </location>
</feature>
<dbReference type="Gene3D" id="3.90.226.10">
    <property type="entry name" value="2-enoyl-CoA Hydratase, Chain A, domain 1"/>
    <property type="match status" value="1"/>
</dbReference>
<dbReference type="RefSeq" id="WP_222876452.1">
    <property type="nucleotide sequence ID" value="NZ_AP023361.1"/>
</dbReference>
<protein>
    <recommendedName>
        <fullName evidence="4">Periplasmic protein-like protein</fullName>
    </recommendedName>
</protein>
<feature type="signal peptide" evidence="1">
    <location>
        <begin position="1"/>
        <end position="21"/>
    </location>
</feature>
<reference evidence="2 3" key="1">
    <citation type="submission" date="2020-08" db="EMBL/GenBank/DDBJ databases">
        <title>Genome sequence of Rhizobiales bacterium strain IZ6.</title>
        <authorList>
            <person name="Nakai R."/>
            <person name="Naganuma T."/>
        </authorList>
    </citation>
    <scope>NUCLEOTIDE SEQUENCE [LARGE SCALE GENOMIC DNA]</scope>
    <source>
        <strain evidence="2 3">IZ6</strain>
    </source>
</reference>